<reference evidence="2" key="1">
    <citation type="journal article" date="2019" name="Int. J. Syst. Evol. Microbiol.">
        <title>The Global Catalogue of Microorganisms (GCM) 10K type strain sequencing project: providing services to taxonomists for standard genome sequencing and annotation.</title>
        <authorList>
            <consortium name="The Broad Institute Genomics Platform"/>
            <consortium name="The Broad Institute Genome Sequencing Center for Infectious Disease"/>
            <person name="Wu L."/>
            <person name="Ma J."/>
        </authorList>
    </citation>
    <scope>NUCLEOTIDE SEQUENCE [LARGE SCALE GENOMIC DNA]</scope>
    <source>
        <strain evidence="2">JCM 31047</strain>
    </source>
</reference>
<keyword evidence="2" id="KW-1185">Reference proteome</keyword>
<gene>
    <name evidence="1" type="ORF">GCM10008956_35450</name>
</gene>
<sequence>MTPNLLHPLLNPALPAHRQLPGDVFISTGAHVWQDRGEICTPAAHVRAEREVRQARLSGAQSELERLTR</sequence>
<dbReference type="EMBL" id="BMQG01000019">
    <property type="protein sequence ID" value="GGM56542.1"/>
    <property type="molecule type" value="Genomic_DNA"/>
</dbReference>
<evidence type="ECO:0000313" key="1">
    <source>
        <dbReference type="EMBL" id="GGM56542.1"/>
    </source>
</evidence>
<dbReference type="RefSeq" id="WP_110827631.1">
    <property type="nucleotide sequence ID" value="NZ_BMQG01000019.1"/>
</dbReference>
<evidence type="ECO:0000313" key="2">
    <source>
        <dbReference type="Proteomes" id="UP000600547"/>
    </source>
</evidence>
<protein>
    <submittedName>
        <fullName evidence="1">Uncharacterized protein</fullName>
    </submittedName>
</protein>
<organism evidence="1 2">
    <name type="scientific">Deinococcus arenae</name>
    <dbReference type="NCBI Taxonomy" id="1452751"/>
    <lineage>
        <taxon>Bacteria</taxon>
        <taxon>Thermotogati</taxon>
        <taxon>Deinococcota</taxon>
        <taxon>Deinococci</taxon>
        <taxon>Deinococcales</taxon>
        <taxon>Deinococcaceae</taxon>
        <taxon>Deinococcus</taxon>
    </lineage>
</organism>
<comment type="caution">
    <text evidence="1">The sequence shown here is derived from an EMBL/GenBank/DDBJ whole genome shotgun (WGS) entry which is preliminary data.</text>
</comment>
<accession>A0A8H9L7R1</accession>
<dbReference type="Proteomes" id="UP000600547">
    <property type="component" value="Unassembled WGS sequence"/>
</dbReference>
<name>A0A8H9L7R1_9DEIO</name>
<proteinExistence type="predicted"/>
<dbReference type="AlphaFoldDB" id="A0A8H9L7R1"/>